<dbReference type="Proteomes" id="UP001152803">
    <property type="component" value="Unassembled WGS sequence"/>
</dbReference>
<evidence type="ECO:0000259" key="1">
    <source>
        <dbReference type="Pfam" id="PF00675"/>
    </source>
</evidence>
<gene>
    <name evidence="3" type="ORF">COCON_G00204750</name>
</gene>
<dbReference type="PANTHER" id="PTHR11851">
    <property type="entry name" value="METALLOPROTEASE"/>
    <property type="match status" value="1"/>
</dbReference>
<dbReference type="InterPro" id="IPR011765">
    <property type="entry name" value="Pept_M16_N"/>
</dbReference>
<sequence>MKGIRSFSHISKRFYAAPRSSRSLTEPLAGLKLPKGAAHPHQDAQVTRLPNGLVIASLETYSPASKIGLFVKAGSRYETTGNEGVTHMLRLAANLTTKGASAFKICRGVEAVGGSLSVTSSRENMIYSVDCLRDHVDTVMEYLINSESTDRCVGNAACGCLQECPVQLLYCPDYMVGHVTSEQLHTFVQNNFTSARMALVGLGVDHSVLRQVGEQFLNVRSGTGVSGAKAQYRGGEVRNQSSDSLVHVALVSEGAVSGSAEASAFSLLQRVLGAGPRVKRGSNTTSKLSQGIAKATPSPFDASAFNADYSDSGLFGVYTISQSDSAGDVIRAAAAQVDSVAQGGLTPTDLSRAKSQLTAEYLMALECSDTALEVLGLQALLGGAYQAPETVVQNINSVTADDVINAAKTFVAGKKTMVSSGHLMNMPFIDEL</sequence>
<dbReference type="GO" id="GO:0005739">
    <property type="term" value="C:mitochondrion"/>
    <property type="evidence" value="ECO:0007669"/>
    <property type="project" value="TreeGrafter"/>
</dbReference>
<dbReference type="InterPro" id="IPR007863">
    <property type="entry name" value="Peptidase_M16_C"/>
</dbReference>
<dbReference type="PANTHER" id="PTHR11851:SF226">
    <property type="entry name" value="CYTOCHROME B-C1 COMPLEX SUBUNIT 2, MITOCHONDRIAL"/>
    <property type="match status" value="1"/>
</dbReference>
<reference evidence="3" key="1">
    <citation type="journal article" date="2023" name="Science">
        <title>Genome structures resolve the early diversification of teleost fishes.</title>
        <authorList>
            <person name="Parey E."/>
            <person name="Louis A."/>
            <person name="Montfort J."/>
            <person name="Bouchez O."/>
            <person name="Roques C."/>
            <person name="Iampietro C."/>
            <person name="Lluch J."/>
            <person name="Castinel A."/>
            <person name="Donnadieu C."/>
            <person name="Desvignes T."/>
            <person name="Floi Bucao C."/>
            <person name="Jouanno E."/>
            <person name="Wen M."/>
            <person name="Mejri S."/>
            <person name="Dirks R."/>
            <person name="Jansen H."/>
            <person name="Henkel C."/>
            <person name="Chen W.J."/>
            <person name="Zahm M."/>
            <person name="Cabau C."/>
            <person name="Klopp C."/>
            <person name="Thompson A.W."/>
            <person name="Robinson-Rechavi M."/>
            <person name="Braasch I."/>
            <person name="Lecointre G."/>
            <person name="Bobe J."/>
            <person name="Postlethwait J.H."/>
            <person name="Berthelot C."/>
            <person name="Roest Crollius H."/>
            <person name="Guiguen Y."/>
        </authorList>
    </citation>
    <scope>NUCLEOTIDE SEQUENCE</scope>
    <source>
        <strain evidence="3">Concon-B</strain>
    </source>
</reference>
<dbReference type="Pfam" id="PF05193">
    <property type="entry name" value="Peptidase_M16_C"/>
    <property type="match status" value="1"/>
</dbReference>
<dbReference type="OrthoDB" id="6369905at2759"/>
<organism evidence="3 4">
    <name type="scientific">Conger conger</name>
    <name type="common">Conger eel</name>
    <name type="synonym">Muraena conger</name>
    <dbReference type="NCBI Taxonomy" id="82655"/>
    <lineage>
        <taxon>Eukaryota</taxon>
        <taxon>Metazoa</taxon>
        <taxon>Chordata</taxon>
        <taxon>Craniata</taxon>
        <taxon>Vertebrata</taxon>
        <taxon>Euteleostomi</taxon>
        <taxon>Actinopterygii</taxon>
        <taxon>Neopterygii</taxon>
        <taxon>Teleostei</taxon>
        <taxon>Anguilliformes</taxon>
        <taxon>Congridae</taxon>
        <taxon>Conger</taxon>
    </lineage>
</organism>
<comment type="caution">
    <text evidence="3">The sequence shown here is derived from an EMBL/GenBank/DDBJ whole genome shotgun (WGS) entry which is preliminary data.</text>
</comment>
<feature type="domain" description="Peptidase M16 N-terminal" evidence="1">
    <location>
        <begin position="55"/>
        <end position="143"/>
    </location>
</feature>
<dbReference type="SUPFAM" id="SSF63411">
    <property type="entry name" value="LuxS/MPP-like metallohydrolase"/>
    <property type="match status" value="2"/>
</dbReference>
<name>A0A9Q1CZX4_CONCO</name>
<accession>A0A9Q1CZX4</accession>
<evidence type="ECO:0000259" key="2">
    <source>
        <dbReference type="Pfam" id="PF05193"/>
    </source>
</evidence>
<dbReference type="AlphaFoldDB" id="A0A9Q1CZX4"/>
<dbReference type="EMBL" id="JAFJMO010000016">
    <property type="protein sequence ID" value="KAJ8253863.1"/>
    <property type="molecule type" value="Genomic_DNA"/>
</dbReference>
<dbReference type="Pfam" id="PF00675">
    <property type="entry name" value="Peptidase_M16"/>
    <property type="match status" value="1"/>
</dbReference>
<dbReference type="GO" id="GO:0046872">
    <property type="term" value="F:metal ion binding"/>
    <property type="evidence" value="ECO:0007669"/>
    <property type="project" value="InterPro"/>
</dbReference>
<evidence type="ECO:0000313" key="3">
    <source>
        <dbReference type="EMBL" id="KAJ8253863.1"/>
    </source>
</evidence>
<evidence type="ECO:0000313" key="4">
    <source>
        <dbReference type="Proteomes" id="UP001152803"/>
    </source>
</evidence>
<feature type="domain" description="Peptidase M16 C-terminal" evidence="2">
    <location>
        <begin position="179"/>
        <end position="357"/>
    </location>
</feature>
<dbReference type="Gene3D" id="3.30.830.10">
    <property type="entry name" value="Metalloenzyme, LuxS/M16 peptidase-like"/>
    <property type="match status" value="3"/>
</dbReference>
<keyword evidence="4" id="KW-1185">Reference proteome</keyword>
<proteinExistence type="predicted"/>
<dbReference type="InterPro" id="IPR050361">
    <property type="entry name" value="MPP/UQCRC_Complex"/>
</dbReference>
<protein>
    <submittedName>
        <fullName evidence="3">Uncharacterized protein</fullName>
    </submittedName>
</protein>
<dbReference type="FunFam" id="3.30.830.10:FF:000039">
    <property type="entry name" value="Ubiquinol-cytochrome c reductase core subunit 2"/>
    <property type="match status" value="1"/>
</dbReference>
<dbReference type="InterPro" id="IPR011249">
    <property type="entry name" value="Metalloenz_LuxS/M16"/>
</dbReference>